<sequence length="201" mass="21496">MNAAAQTVEIAIENNLFGDSYGSHKENQDTEKWFKPTCGSMSVDACFSKHGSEIRIAGMVGYIFQANGGMSFLWIPGHAKLYKADMAFGLGYGGKLKFDQVNAAKGLSISSSDLDKDIINIVKGSEPRSHALAVSNRIEAEARFWGLGGGFHTEAGVEGKTNGKGDTKFFVNGGGNLGFKSGSVGGGALIKWDAFKFRLQR</sequence>
<name>A0ABX3WLV6_9NEIS</name>
<keyword evidence="2" id="KW-1185">Reference proteome</keyword>
<accession>A0ABX3WLV6</accession>
<dbReference type="EMBL" id="MTAC01000024">
    <property type="protein sequence ID" value="OSI32998.1"/>
    <property type="molecule type" value="Genomic_DNA"/>
</dbReference>
<protein>
    <submittedName>
        <fullName evidence="1">Uncharacterized protein</fullName>
    </submittedName>
</protein>
<evidence type="ECO:0000313" key="1">
    <source>
        <dbReference type="EMBL" id="OSI32998.1"/>
    </source>
</evidence>
<evidence type="ECO:0000313" key="2">
    <source>
        <dbReference type="Proteomes" id="UP000193346"/>
    </source>
</evidence>
<dbReference type="RefSeq" id="WP_085418714.1">
    <property type="nucleotide sequence ID" value="NZ_CP091509.1"/>
</dbReference>
<gene>
    <name evidence="1" type="ORF">BV913_09285</name>
</gene>
<proteinExistence type="predicted"/>
<organism evidence="1 2">
    <name type="scientific">Neisseria dumasiana</name>
    <dbReference type="NCBI Taxonomy" id="1931275"/>
    <lineage>
        <taxon>Bacteria</taxon>
        <taxon>Pseudomonadati</taxon>
        <taxon>Pseudomonadota</taxon>
        <taxon>Betaproteobacteria</taxon>
        <taxon>Neisseriales</taxon>
        <taxon>Neisseriaceae</taxon>
        <taxon>Neisseria</taxon>
    </lineage>
</organism>
<comment type="caution">
    <text evidence="1">The sequence shown here is derived from an EMBL/GenBank/DDBJ whole genome shotgun (WGS) entry which is preliminary data.</text>
</comment>
<dbReference type="Proteomes" id="UP000193346">
    <property type="component" value="Unassembled WGS sequence"/>
</dbReference>
<reference evidence="1 2" key="1">
    <citation type="submission" date="2017-01" db="EMBL/GenBank/DDBJ databases">
        <authorList>
            <person name="Wolfgang W.J."/>
            <person name="Cole J."/>
            <person name="Wroblewski D."/>
            <person name="Mcginnis J."/>
            <person name="Musser K.A."/>
        </authorList>
    </citation>
    <scope>NUCLEOTIDE SEQUENCE [LARGE SCALE GENOMIC DNA]</scope>
    <source>
        <strain evidence="1 2">93087</strain>
    </source>
</reference>